<feature type="signal peptide" evidence="1">
    <location>
        <begin position="1"/>
        <end position="16"/>
    </location>
</feature>
<accession>A0A8J5YLI8</accession>
<dbReference type="OrthoDB" id="981558at2759"/>
<evidence type="ECO:0000313" key="2">
    <source>
        <dbReference type="EMBL" id="KAG8482070.1"/>
    </source>
</evidence>
<organism evidence="2 3">
    <name type="scientific">Gossypium anomalum</name>
    <dbReference type="NCBI Taxonomy" id="47600"/>
    <lineage>
        <taxon>Eukaryota</taxon>
        <taxon>Viridiplantae</taxon>
        <taxon>Streptophyta</taxon>
        <taxon>Embryophyta</taxon>
        <taxon>Tracheophyta</taxon>
        <taxon>Spermatophyta</taxon>
        <taxon>Magnoliopsida</taxon>
        <taxon>eudicotyledons</taxon>
        <taxon>Gunneridae</taxon>
        <taxon>Pentapetalae</taxon>
        <taxon>rosids</taxon>
        <taxon>malvids</taxon>
        <taxon>Malvales</taxon>
        <taxon>Malvaceae</taxon>
        <taxon>Malvoideae</taxon>
        <taxon>Gossypium</taxon>
    </lineage>
</organism>
<dbReference type="AlphaFoldDB" id="A0A8J5YLI8"/>
<proteinExistence type="predicted"/>
<sequence length="130" mass="13982">MALLISFFSCFSGSQLQKVSPSSIKANTASNAKLKESKAKKSPPIPISYFPIGSNFSQSVLKVVQANPNFFMALLISFFSCFSGSQVEEGSPSSIKANTASKAKLKESKAKKSLPIPMSYFPIGSNFSRL</sequence>
<keyword evidence="1" id="KW-0732">Signal</keyword>
<comment type="caution">
    <text evidence="2">The sequence shown here is derived from an EMBL/GenBank/DDBJ whole genome shotgun (WGS) entry which is preliminary data.</text>
</comment>
<name>A0A8J5YLI8_9ROSI</name>
<dbReference type="PANTHER" id="PTHR37748">
    <property type="entry name" value="PROTEIN, PUTATIVE-RELATED"/>
    <property type="match status" value="1"/>
</dbReference>
<evidence type="ECO:0000256" key="1">
    <source>
        <dbReference type="SAM" id="SignalP"/>
    </source>
</evidence>
<dbReference type="EMBL" id="JAHUZN010000010">
    <property type="protein sequence ID" value="KAG8482070.1"/>
    <property type="molecule type" value="Genomic_DNA"/>
</dbReference>
<evidence type="ECO:0000313" key="3">
    <source>
        <dbReference type="Proteomes" id="UP000701853"/>
    </source>
</evidence>
<reference evidence="2 3" key="1">
    <citation type="journal article" date="2021" name="bioRxiv">
        <title>The Gossypium anomalum genome as a resource for cotton improvement and evolutionary analysis of hybrid incompatibility.</title>
        <authorList>
            <person name="Grover C.E."/>
            <person name="Yuan D."/>
            <person name="Arick M.A."/>
            <person name="Miller E.R."/>
            <person name="Hu G."/>
            <person name="Peterson D.G."/>
            <person name="Wendel J.F."/>
            <person name="Udall J.A."/>
        </authorList>
    </citation>
    <scope>NUCLEOTIDE SEQUENCE [LARGE SCALE GENOMIC DNA]</scope>
    <source>
        <strain evidence="2">JFW-Udall</strain>
        <tissue evidence="2">Leaf</tissue>
    </source>
</reference>
<dbReference type="PANTHER" id="PTHR37748:SF1">
    <property type="entry name" value="PROTEIN, PUTATIVE-RELATED"/>
    <property type="match status" value="1"/>
</dbReference>
<feature type="chain" id="PRO_5035255598" evidence="1">
    <location>
        <begin position="17"/>
        <end position="130"/>
    </location>
</feature>
<keyword evidence="3" id="KW-1185">Reference proteome</keyword>
<protein>
    <submittedName>
        <fullName evidence="2">Uncharacterized protein</fullName>
    </submittedName>
</protein>
<gene>
    <name evidence="2" type="ORF">CXB51_027123</name>
</gene>
<dbReference type="Proteomes" id="UP000701853">
    <property type="component" value="Chromosome 10"/>
</dbReference>